<organism evidence="2 3">
    <name type="scientific">Portunus trituberculatus</name>
    <name type="common">Swimming crab</name>
    <name type="synonym">Neptunus trituberculatus</name>
    <dbReference type="NCBI Taxonomy" id="210409"/>
    <lineage>
        <taxon>Eukaryota</taxon>
        <taxon>Metazoa</taxon>
        <taxon>Ecdysozoa</taxon>
        <taxon>Arthropoda</taxon>
        <taxon>Crustacea</taxon>
        <taxon>Multicrustacea</taxon>
        <taxon>Malacostraca</taxon>
        <taxon>Eumalacostraca</taxon>
        <taxon>Eucarida</taxon>
        <taxon>Decapoda</taxon>
        <taxon>Pleocyemata</taxon>
        <taxon>Brachyura</taxon>
        <taxon>Eubrachyura</taxon>
        <taxon>Portunoidea</taxon>
        <taxon>Portunidae</taxon>
        <taxon>Portuninae</taxon>
        <taxon>Portunus</taxon>
    </lineage>
</organism>
<reference evidence="2 3" key="1">
    <citation type="submission" date="2019-05" db="EMBL/GenBank/DDBJ databases">
        <title>Another draft genome of Portunus trituberculatus and its Hox gene families provides insights of decapod evolution.</title>
        <authorList>
            <person name="Jeong J.-H."/>
            <person name="Song I."/>
            <person name="Kim S."/>
            <person name="Choi T."/>
            <person name="Kim D."/>
            <person name="Ryu S."/>
            <person name="Kim W."/>
        </authorList>
    </citation>
    <scope>NUCLEOTIDE SEQUENCE [LARGE SCALE GENOMIC DNA]</scope>
    <source>
        <tissue evidence="2">Muscle</tissue>
    </source>
</reference>
<feature type="region of interest" description="Disordered" evidence="1">
    <location>
        <begin position="39"/>
        <end position="67"/>
    </location>
</feature>
<evidence type="ECO:0000256" key="1">
    <source>
        <dbReference type="SAM" id="MobiDB-lite"/>
    </source>
</evidence>
<sequence length="67" mass="7280">MEKVAVLPVPDCACAMTSRPFTMGLMARCWMADGFSNPASPPARKPLPWVRKPNVHSDHGQDSNPCA</sequence>
<comment type="caution">
    <text evidence="2">The sequence shown here is derived from an EMBL/GenBank/DDBJ whole genome shotgun (WGS) entry which is preliminary data.</text>
</comment>
<keyword evidence="3" id="KW-1185">Reference proteome</keyword>
<dbReference type="EMBL" id="VSRR010153321">
    <property type="protein sequence ID" value="MPD06850.1"/>
    <property type="molecule type" value="Genomic_DNA"/>
</dbReference>
<gene>
    <name evidence="2" type="ORF">E2C01_102681</name>
</gene>
<dbReference type="Proteomes" id="UP000324222">
    <property type="component" value="Unassembled WGS sequence"/>
</dbReference>
<evidence type="ECO:0000313" key="3">
    <source>
        <dbReference type="Proteomes" id="UP000324222"/>
    </source>
</evidence>
<proteinExistence type="predicted"/>
<dbReference type="AlphaFoldDB" id="A0A5B7KHX5"/>
<evidence type="ECO:0000313" key="2">
    <source>
        <dbReference type="EMBL" id="MPD06850.1"/>
    </source>
</evidence>
<name>A0A5B7KHX5_PORTR</name>
<accession>A0A5B7KHX5</accession>
<protein>
    <submittedName>
        <fullName evidence="2">Uncharacterized protein</fullName>
    </submittedName>
</protein>